<name>A0A6A1VS74_9ROSI</name>
<accession>A0A6A1VS74</accession>
<proteinExistence type="predicted"/>
<feature type="domain" description="Reverse transcriptase zinc-binding" evidence="1">
    <location>
        <begin position="73"/>
        <end position="166"/>
    </location>
</feature>
<reference evidence="2 3" key="1">
    <citation type="journal article" date="2019" name="Plant Biotechnol. J.">
        <title>The red bayberry genome and genetic basis of sex determination.</title>
        <authorList>
            <person name="Jia H.M."/>
            <person name="Jia H.J."/>
            <person name="Cai Q.L."/>
            <person name="Wang Y."/>
            <person name="Zhao H.B."/>
            <person name="Yang W.F."/>
            <person name="Wang G.Y."/>
            <person name="Li Y.H."/>
            <person name="Zhan D.L."/>
            <person name="Shen Y.T."/>
            <person name="Niu Q.F."/>
            <person name="Chang L."/>
            <person name="Qiu J."/>
            <person name="Zhao L."/>
            <person name="Xie H.B."/>
            <person name="Fu W.Y."/>
            <person name="Jin J."/>
            <person name="Li X.W."/>
            <person name="Jiao Y."/>
            <person name="Zhou C.C."/>
            <person name="Tu T."/>
            <person name="Chai C.Y."/>
            <person name="Gao J.L."/>
            <person name="Fan L.J."/>
            <person name="van de Weg E."/>
            <person name="Wang J.Y."/>
            <person name="Gao Z.S."/>
        </authorList>
    </citation>
    <scope>NUCLEOTIDE SEQUENCE [LARGE SCALE GENOMIC DNA]</scope>
    <source>
        <tissue evidence="2">Leaves</tissue>
    </source>
</reference>
<comment type="caution">
    <text evidence="2">The sequence shown here is derived from an EMBL/GenBank/DDBJ whole genome shotgun (WGS) entry which is preliminary data.</text>
</comment>
<sequence length="229" mass="26320">MSGLPPSPWLDSLGRSSTSLVSHFFHTSSKLWNLNLLRSTFDPLSVDKILQISIPPLAVADKLIWTLDSKGIFSVKSAYHQVSSNRLSSLVPLSLIDWKQLWRLNMHERLKFFLWKVALDILPMRQRIALNLHSHFQGDISCLLCGHSTESTHQLLFTCDYTRALWRLSPWSLNVEFFLLDFTKQNGYLKYLVRKLRFVGILVAPLTAHDLRSKIHESRTLLSSRSGGY</sequence>
<dbReference type="InterPro" id="IPR026960">
    <property type="entry name" value="RVT-Znf"/>
</dbReference>
<gene>
    <name evidence="2" type="ORF">CJ030_MR4G016891</name>
</gene>
<dbReference type="AlphaFoldDB" id="A0A6A1VS74"/>
<dbReference type="OrthoDB" id="1750660at2759"/>
<evidence type="ECO:0000259" key="1">
    <source>
        <dbReference type="Pfam" id="PF13966"/>
    </source>
</evidence>
<dbReference type="EMBL" id="RXIC02000022">
    <property type="protein sequence ID" value="KAB1215784.1"/>
    <property type="molecule type" value="Genomic_DNA"/>
</dbReference>
<evidence type="ECO:0000313" key="2">
    <source>
        <dbReference type="EMBL" id="KAB1215784.1"/>
    </source>
</evidence>
<protein>
    <recommendedName>
        <fullName evidence="1">Reverse transcriptase zinc-binding domain-containing protein</fullName>
    </recommendedName>
</protein>
<dbReference type="Proteomes" id="UP000516437">
    <property type="component" value="Chromosome 4"/>
</dbReference>
<dbReference type="Pfam" id="PF13966">
    <property type="entry name" value="zf-RVT"/>
    <property type="match status" value="1"/>
</dbReference>
<organism evidence="2 3">
    <name type="scientific">Morella rubra</name>
    <name type="common">Chinese bayberry</name>
    <dbReference type="NCBI Taxonomy" id="262757"/>
    <lineage>
        <taxon>Eukaryota</taxon>
        <taxon>Viridiplantae</taxon>
        <taxon>Streptophyta</taxon>
        <taxon>Embryophyta</taxon>
        <taxon>Tracheophyta</taxon>
        <taxon>Spermatophyta</taxon>
        <taxon>Magnoliopsida</taxon>
        <taxon>eudicotyledons</taxon>
        <taxon>Gunneridae</taxon>
        <taxon>Pentapetalae</taxon>
        <taxon>rosids</taxon>
        <taxon>fabids</taxon>
        <taxon>Fagales</taxon>
        <taxon>Myricaceae</taxon>
        <taxon>Morella</taxon>
    </lineage>
</organism>
<evidence type="ECO:0000313" key="3">
    <source>
        <dbReference type="Proteomes" id="UP000516437"/>
    </source>
</evidence>
<keyword evidence="3" id="KW-1185">Reference proteome</keyword>